<dbReference type="GO" id="GO:0035102">
    <property type="term" value="C:PRC1 complex"/>
    <property type="evidence" value="ECO:0007669"/>
    <property type="project" value="TreeGrafter"/>
</dbReference>
<keyword evidence="3" id="KW-0863">Zinc-finger</keyword>
<dbReference type="Gene3D" id="3.10.20.90">
    <property type="entry name" value="Phosphatidylinositol 3-kinase Catalytic Subunit, Chain A, domain 1"/>
    <property type="match status" value="1"/>
</dbReference>
<evidence type="ECO:0000256" key="3">
    <source>
        <dbReference type="ARBA" id="ARBA00022771"/>
    </source>
</evidence>
<keyword evidence="9" id="KW-1185">Reference proteome</keyword>
<keyword evidence="4" id="KW-0862">Zinc</keyword>
<evidence type="ECO:0000256" key="2">
    <source>
        <dbReference type="ARBA" id="ARBA00022723"/>
    </source>
</evidence>
<dbReference type="GO" id="GO:0008270">
    <property type="term" value="F:zinc ion binding"/>
    <property type="evidence" value="ECO:0007669"/>
    <property type="project" value="UniProtKB-KW"/>
</dbReference>
<feature type="compositionally biased region" description="Basic and acidic residues" evidence="6">
    <location>
        <begin position="520"/>
        <end position="529"/>
    </location>
</feature>
<dbReference type="InterPro" id="IPR017907">
    <property type="entry name" value="Znf_RING_CS"/>
</dbReference>
<evidence type="ECO:0000313" key="9">
    <source>
        <dbReference type="Proteomes" id="UP001154078"/>
    </source>
</evidence>
<organism evidence="8 9">
    <name type="scientific">Brassicogethes aeneus</name>
    <name type="common">Rape pollen beetle</name>
    <name type="synonym">Meligethes aeneus</name>
    <dbReference type="NCBI Taxonomy" id="1431903"/>
    <lineage>
        <taxon>Eukaryota</taxon>
        <taxon>Metazoa</taxon>
        <taxon>Ecdysozoa</taxon>
        <taxon>Arthropoda</taxon>
        <taxon>Hexapoda</taxon>
        <taxon>Insecta</taxon>
        <taxon>Pterygota</taxon>
        <taxon>Neoptera</taxon>
        <taxon>Endopterygota</taxon>
        <taxon>Coleoptera</taxon>
        <taxon>Polyphaga</taxon>
        <taxon>Cucujiformia</taxon>
        <taxon>Nitidulidae</taxon>
        <taxon>Meligethinae</taxon>
        <taxon>Brassicogethes</taxon>
    </lineage>
</organism>
<evidence type="ECO:0000256" key="6">
    <source>
        <dbReference type="SAM" id="MobiDB-lite"/>
    </source>
</evidence>
<reference evidence="8" key="1">
    <citation type="submission" date="2021-12" db="EMBL/GenBank/DDBJ databases">
        <authorList>
            <person name="King R."/>
        </authorList>
    </citation>
    <scope>NUCLEOTIDE SEQUENCE</scope>
</reference>
<feature type="region of interest" description="Disordered" evidence="6">
    <location>
        <begin position="969"/>
        <end position="1002"/>
    </location>
</feature>
<dbReference type="InterPro" id="IPR013083">
    <property type="entry name" value="Znf_RING/FYVE/PHD"/>
</dbReference>
<dbReference type="AlphaFoldDB" id="A0A9P0FAT5"/>
<dbReference type="InterPro" id="IPR032443">
    <property type="entry name" value="RAWUL"/>
</dbReference>
<evidence type="ECO:0000256" key="1">
    <source>
        <dbReference type="ARBA" id="ARBA00004123"/>
    </source>
</evidence>
<dbReference type="OrthoDB" id="10264655at2759"/>
<comment type="subcellular location">
    <subcellularLocation>
        <location evidence="1">Nucleus</location>
    </subcellularLocation>
</comment>
<feature type="region of interest" description="Disordered" evidence="6">
    <location>
        <begin position="314"/>
        <end position="334"/>
    </location>
</feature>
<dbReference type="SUPFAM" id="SSF57850">
    <property type="entry name" value="RING/U-box"/>
    <property type="match status" value="1"/>
</dbReference>
<dbReference type="Gene3D" id="3.30.40.10">
    <property type="entry name" value="Zinc/RING finger domain, C3HC4 (zinc finger)"/>
    <property type="match status" value="1"/>
</dbReference>
<dbReference type="CDD" id="cd17082">
    <property type="entry name" value="RAWUL_PCGF2_like"/>
    <property type="match status" value="1"/>
</dbReference>
<feature type="domain" description="RING-type" evidence="7">
    <location>
        <begin position="48"/>
        <end position="86"/>
    </location>
</feature>
<keyword evidence="2" id="KW-0479">Metal-binding</keyword>
<name>A0A9P0FAT5_BRAAE</name>
<evidence type="ECO:0000313" key="8">
    <source>
        <dbReference type="EMBL" id="CAH0548526.1"/>
    </source>
</evidence>
<feature type="compositionally biased region" description="Polar residues" evidence="6">
    <location>
        <begin position="530"/>
        <end position="539"/>
    </location>
</feature>
<dbReference type="Proteomes" id="UP001154078">
    <property type="component" value="Chromosome 10"/>
</dbReference>
<dbReference type="GO" id="GO:0000122">
    <property type="term" value="P:negative regulation of transcription by RNA polymerase II"/>
    <property type="evidence" value="ECO:0007669"/>
    <property type="project" value="TreeGrafter"/>
</dbReference>
<feature type="region of interest" description="Disordered" evidence="6">
    <location>
        <begin position="173"/>
        <end position="193"/>
    </location>
</feature>
<dbReference type="SMART" id="SM00184">
    <property type="entry name" value="RING"/>
    <property type="match status" value="1"/>
</dbReference>
<dbReference type="EMBL" id="OV121141">
    <property type="protein sequence ID" value="CAH0548526.1"/>
    <property type="molecule type" value="Genomic_DNA"/>
</dbReference>
<evidence type="ECO:0000256" key="5">
    <source>
        <dbReference type="ARBA" id="ARBA00023242"/>
    </source>
</evidence>
<proteinExistence type="predicted"/>
<sequence length="1096" mass="122365">MAAADRETAAEAGADVAKRPVATTTEQGCQMQQQEKIKLTEINSYITCFLCKGYLIDATTISECLHSFCRSCIIEFLQENSHCPVCEVIINKAKPNLKLDKTLQDIVYKLVPQLFLNEMTRRKKFYFAHPEVAAKASPEDRGEDIERTIFNPQDVISLSIEYISDDSTPGAIRLPTANPINNNNNEESKSTKMDLDENAESQMKRYLQCPGMCRVEVLKKFVRNKYSVDTSKFHIDILYKRVPLPDHYTLIDIAYIYSWKRNEPMTFYFRITDINRVSERFDYFDIEKCKTMTTQIPTPITKCRNVPKSAKKSSKIALSSQNGKPEVVGTNKSSTKPEVVKSNVEKTEVVKKLEFVKQNIVVNKVSANKKPEVITTTAKQEVVLKNASKPEIEGKNKNNVFNRKPEVITKTLNPEVVKNASKPEIVANNTNKNNAVVQVKKPTPEVVVADKKPTQEVKKNVYTNITLNRTNNVEIITKIQKVSSNKDGHPVVLNILKQTVKKPPLLLVAANENGVVNLVKDGDNKKTGSADKSGQKQSIISDIKKTENSADNNAQRQLIIDVDEEKVKFLQNIELTAKSAQAEVKKSQPKVKISQPEEVKIPEFAKILTNIVTTSKRKNCSPVKNEKNKKLKPNTAKIILQSKPLHNFLGDCKINIPSSLSITLKDASGTENNQLPVVAPPVKNFIEILKIPEEKPAVKNVEDSDQKIDEDISKIALSLTEKIPLSTTVSQNFGPKNNFQIPVKKYPALPAPIPEVNSCKQTDPKTNPRNSPQSFQKIFEESVKKAAQPEVPAPIELPGTELHNVATQKRNISDIVSDLCKKSRTQEENEQKNTTSESAVAKVAIPRLPNCRKPSIVAKQPCKKVTNIDNLHSNTLNLSYSVSVDKKPRLEEKICPKSPGELSIVLPPEIPDVLKAEVMVKTPVNVVLPKNSPKRNASPKSSPVVKHMYSTIPSIKIPSPKVITPKLTPIKPKINSPKQQNSSPKHLKISPKISPKQPPQPLTPNQILEKYNIQNLAQLSATIANPQLAALQHAMLLKHFEMQNRQNWLNNMNAQQQQQLQQQAAAAAANVQQQFLQTLNANAAPKNQLLNNVKEN</sequence>
<accession>A0A9P0FAT5</accession>
<dbReference type="Pfam" id="PF13923">
    <property type="entry name" value="zf-C3HC4_2"/>
    <property type="match status" value="1"/>
</dbReference>
<dbReference type="InterPro" id="IPR001841">
    <property type="entry name" value="Znf_RING"/>
</dbReference>
<dbReference type="PANTHER" id="PTHR10825:SF29">
    <property type="entry name" value="POLYCOMB GROUP RING FINGER PROTEIN 1"/>
    <property type="match status" value="1"/>
</dbReference>
<dbReference type="GO" id="GO:1990841">
    <property type="term" value="F:promoter-specific chromatin binding"/>
    <property type="evidence" value="ECO:0007669"/>
    <property type="project" value="TreeGrafter"/>
</dbReference>
<keyword evidence="5" id="KW-0539">Nucleus</keyword>
<dbReference type="Pfam" id="PF16207">
    <property type="entry name" value="RAWUL"/>
    <property type="match status" value="1"/>
</dbReference>
<dbReference type="FunFam" id="3.30.40.10:FF:000033">
    <property type="entry name" value="Polycomb group RING finger protein 3"/>
    <property type="match status" value="1"/>
</dbReference>
<protein>
    <recommendedName>
        <fullName evidence="7">RING-type domain-containing protein</fullName>
    </recommendedName>
</protein>
<feature type="region of interest" description="Disordered" evidence="6">
    <location>
        <begin position="520"/>
        <end position="539"/>
    </location>
</feature>
<evidence type="ECO:0000256" key="4">
    <source>
        <dbReference type="ARBA" id="ARBA00022833"/>
    </source>
</evidence>
<gene>
    <name evidence="8" type="ORF">MELIAE_LOCUS1999</name>
</gene>
<dbReference type="PROSITE" id="PS00518">
    <property type="entry name" value="ZF_RING_1"/>
    <property type="match status" value="1"/>
</dbReference>
<evidence type="ECO:0000259" key="7">
    <source>
        <dbReference type="SMART" id="SM00184"/>
    </source>
</evidence>
<dbReference type="PANTHER" id="PTHR10825">
    <property type="entry name" value="RING FINGER DOMAIN-CONTAINING, POLYCOMB GROUP COMPONENT"/>
    <property type="match status" value="1"/>
</dbReference>